<name>A0A6J4RMP6_9ACTN</name>
<protein>
    <recommendedName>
        <fullName evidence="2">Methyltransferase type 11 domain-containing protein</fullName>
    </recommendedName>
</protein>
<dbReference type="SUPFAM" id="SSF53335">
    <property type="entry name" value="S-adenosyl-L-methionine-dependent methyltransferases"/>
    <property type="match status" value="1"/>
</dbReference>
<dbReference type="InterPro" id="IPR029063">
    <property type="entry name" value="SAM-dependent_MTases_sf"/>
</dbReference>
<proteinExistence type="predicted"/>
<evidence type="ECO:0008006" key="2">
    <source>
        <dbReference type="Google" id="ProtNLM"/>
    </source>
</evidence>
<accession>A0A6J4RMP6</accession>
<dbReference type="EMBL" id="CADCVR010000001">
    <property type="protein sequence ID" value="CAA9470384.1"/>
    <property type="molecule type" value="Genomic_DNA"/>
</dbReference>
<gene>
    <name evidence="1" type="ORF">AVDCRST_MAG53-1236</name>
</gene>
<reference evidence="1" key="1">
    <citation type="submission" date="2020-02" db="EMBL/GenBank/DDBJ databases">
        <authorList>
            <person name="Meier V. D."/>
        </authorList>
    </citation>
    <scope>NUCLEOTIDE SEQUENCE</scope>
    <source>
        <strain evidence="1">AVDCRST_MAG53</strain>
    </source>
</reference>
<dbReference type="Gene3D" id="3.40.50.150">
    <property type="entry name" value="Vaccinia Virus protein VP39"/>
    <property type="match status" value="1"/>
</dbReference>
<dbReference type="Pfam" id="PF13489">
    <property type="entry name" value="Methyltransf_23"/>
    <property type="match status" value="1"/>
</dbReference>
<evidence type="ECO:0000313" key="1">
    <source>
        <dbReference type="EMBL" id="CAA9470384.1"/>
    </source>
</evidence>
<sequence>MTAGTDAALERAKATKFYHVLELTPEYTTPGWFDLRPYVDEYGIPADLTGMRVLDVGTWDGFWAFELERRGAQVVALDLDSERDLDWPPRRRPAQYDAGGPRGQGFHLAREILGSKVKRVVKSVYFATPEELGEFDLVFCGSVLLHLRDQFLALERICNLVKPGGLFISAEEHDRMADLIPFPVSRFRAERHAAVVYYLPARKTWRKLMWTAGFEHVDQAGTFTMVVGEGPHQFKVPHVVHHCIR</sequence>
<dbReference type="CDD" id="cd02440">
    <property type="entry name" value="AdoMet_MTases"/>
    <property type="match status" value="1"/>
</dbReference>
<dbReference type="AlphaFoldDB" id="A0A6J4RMP6"/>
<organism evidence="1">
    <name type="scientific">uncultured Solirubrobacteraceae bacterium</name>
    <dbReference type="NCBI Taxonomy" id="1162706"/>
    <lineage>
        <taxon>Bacteria</taxon>
        <taxon>Bacillati</taxon>
        <taxon>Actinomycetota</taxon>
        <taxon>Thermoleophilia</taxon>
        <taxon>Solirubrobacterales</taxon>
        <taxon>Solirubrobacteraceae</taxon>
        <taxon>environmental samples</taxon>
    </lineage>
</organism>